<dbReference type="PANTHER" id="PTHR24567">
    <property type="entry name" value="CRP FAMILY TRANSCRIPTIONAL REGULATORY PROTEIN"/>
    <property type="match status" value="1"/>
</dbReference>
<evidence type="ECO:0000256" key="4">
    <source>
        <dbReference type="ARBA" id="ARBA00023163"/>
    </source>
</evidence>
<dbReference type="GO" id="GO:0003700">
    <property type="term" value="F:DNA-binding transcription factor activity"/>
    <property type="evidence" value="ECO:0007669"/>
    <property type="project" value="TreeGrafter"/>
</dbReference>
<accession>A0A6B8RV36</accession>
<dbReference type="SUPFAM" id="SSF46785">
    <property type="entry name" value="Winged helix' DNA-binding domain"/>
    <property type="match status" value="1"/>
</dbReference>
<dbReference type="CDD" id="cd00038">
    <property type="entry name" value="CAP_ED"/>
    <property type="match status" value="1"/>
</dbReference>
<proteinExistence type="predicted"/>
<evidence type="ECO:0000256" key="3">
    <source>
        <dbReference type="ARBA" id="ARBA00023159"/>
    </source>
</evidence>
<dbReference type="GO" id="GO:0005829">
    <property type="term" value="C:cytosol"/>
    <property type="evidence" value="ECO:0007669"/>
    <property type="project" value="TreeGrafter"/>
</dbReference>
<feature type="domain" description="Cyclic nucleotide-binding" evidence="5">
    <location>
        <begin position="26"/>
        <end position="135"/>
    </location>
</feature>
<dbReference type="PANTHER" id="PTHR24567:SF26">
    <property type="entry name" value="REGULATORY PROTEIN YEIL"/>
    <property type="match status" value="1"/>
</dbReference>
<dbReference type="Pfam" id="PF00027">
    <property type="entry name" value="cNMP_binding"/>
    <property type="match status" value="1"/>
</dbReference>
<gene>
    <name evidence="7" type="ORF">EHS13_34635</name>
</gene>
<dbReference type="KEGG" id="ppsc:EHS13_34635"/>
<feature type="domain" description="HTH crp-type" evidence="6">
    <location>
        <begin position="149"/>
        <end position="220"/>
    </location>
</feature>
<dbReference type="InterPro" id="IPR000595">
    <property type="entry name" value="cNMP-bd_dom"/>
</dbReference>
<protein>
    <submittedName>
        <fullName evidence="7">Transcriptional regulator</fullName>
    </submittedName>
</protein>
<evidence type="ECO:0000256" key="1">
    <source>
        <dbReference type="ARBA" id="ARBA00023015"/>
    </source>
</evidence>
<keyword evidence="1" id="KW-0805">Transcription regulation</keyword>
<name>A0A6B8RV36_9BACL</name>
<dbReference type="PROSITE" id="PS51063">
    <property type="entry name" value="HTH_CRP_2"/>
    <property type="match status" value="1"/>
</dbReference>
<dbReference type="SUPFAM" id="SSF51206">
    <property type="entry name" value="cAMP-binding domain-like"/>
    <property type="match status" value="1"/>
</dbReference>
<keyword evidence="3" id="KW-0010">Activator</keyword>
<dbReference type="EMBL" id="CP034235">
    <property type="protein sequence ID" value="QGQ99639.1"/>
    <property type="molecule type" value="Genomic_DNA"/>
</dbReference>
<evidence type="ECO:0000259" key="6">
    <source>
        <dbReference type="PROSITE" id="PS51063"/>
    </source>
</evidence>
<reference evidence="8" key="1">
    <citation type="submission" date="2018-11" db="EMBL/GenBank/DDBJ databases">
        <title>Complete genome sequence of Paenibacillus sp. ML311-T8.</title>
        <authorList>
            <person name="Nam Y.-D."/>
            <person name="Kang J."/>
            <person name="Chung W.-H."/>
            <person name="Park Y.S."/>
        </authorList>
    </citation>
    <scope>NUCLEOTIDE SEQUENCE [LARGE SCALE GENOMIC DNA]</scope>
    <source>
        <strain evidence="8">ML311-T8</strain>
    </source>
</reference>
<evidence type="ECO:0000256" key="2">
    <source>
        <dbReference type="ARBA" id="ARBA00023125"/>
    </source>
</evidence>
<dbReference type="InterPro" id="IPR014710">
    <property type="entry name" value="RmlC-like_jellyroll"/>
</dbReference>
<organism evidence="7 8">
    <name type="scientific">Paenibacillus psychroresistens</name>
    <dbReference type="NCBI Taxonomy" id="1778678"/>
    <lineage>
        <taxon>Bacteria</taxon>
        <taxon>Bacillati</taxon>
        <taxon>Bacillota</taxon>
        <taxon>Bacilli</taxon>
        <taxon>Bacillales</taxon>
        <taxon>Paenibacillaceae</taxon>
        <taxon>Paenibacillus</taxon>
    </lineage>
</organism>
<dbReference type="Gene3D" id="2.60.120.10">
    <property type="entry name" value="Jelly Rolls"/>
    <property type="match status" value="1"/>
</dbReference>
<keyword evidence="8" id="KW-1185">Reference proteome</keyword>
<dbReference type="InterPro" id="IPR036390">
    <property type="entry name" value="WH_DNA-bd_sf"/>
</dbReference>
<dbReference type="RefSeq" id="WP_155704804.1">
    <property type="nucleotide sequence ID" value="NZ_CP034235.1"/>
</dbReference>
<sequence>MKRLSDVEASKRSISHVGLNHIFLPELVEAMELRGYADKEKICSIGDKLDGIFVLVTGKIKVYTILPNGKTMLIRFAKPPSLIGDVEWMADYPIQNIVESVGASSLLVISRSLMLEMELNNPAFLRFMIQTLSQKLYTLAHTSAMNQLYPVENRFASYLLSLLLDVEGNDPAEEIRTSTLVETAEMLGTSYRHLNRVINRLVEDKVLERTRGRVRILNQPRLKELANDNLYT</sequence>
<keyword evidence="4" id="KW-0804">Transcription</keyword>
<keyword evidence="2" id="KW-0238">DNA-binding</keyword>
<evidence type="ECO:0000313" key="7">
    <source>
        <dbReference type="EMBL" id="QGQ99639.1"/>
    </source>
</evidence>
<dbReference type="Proteomes" id="UP000426246">
    <property type="component" value="Chromosome"/>
</dbReference>
<dbReference type="InterPro" id="IPR018490">
    <property type="entry name" value="cNMP-bd_dom_sf"/>
</dbReference>
<dbReference type="SMART" id="SM00100">
    <property type="entry name" value="cNMP"/>
    <property type="match status" value="1"/>
</dbReference>
<dbReference type="PROSITE" id="PS50042">
    <property type="entry name" value="CNMP_BINDING_3"/>
    <property type="match status" value="1"/>
</dbReference>
<evidence type="ECO:0000259" key="5">
    <source>
        <dbReference type="PROSITE" id="PS50042"/>
    </source>
</evidence>
<dbReference type="AlphaFoldDB" id="A0A6B8RV36"/>
<evidence type="ECO:0000313" key="8">
    <source>
        <dbReference type="Proteomes" id="UP000426246"/>
    </source>
</evidence>
<dbReference type="Pfam" id="PF13545">
    <property type="entry name" value="HTH_Crp_2"/>
    <property type="match status" value="1"/>
</dbReference>
<dbReference type="InterPro" id="IPR012318">
    <property type="entry name" value="HTH_CRP"/>
</dbReference>
<dbReference type="GO" id="GO:0003677">
    <property type="term" value="F:DNA binding"/>
    <property type="evidence" value="ECO:0007669"/>
    <property type="project" value="UniProtKB-KW"/>
</dbReference>
<dbReference type="OrthoDB" id="581021at2"/>
<dbReference type="InterPro" id="IPR050397">
    <property type="entry name" value="Env_Response_Regulators"/>
</dbReference>